<keyword evidence="4" id="KW-1185">Reference proteome</keyword>
<feature type="domain" description="SpaA-like prealbumin fold" evidence="2">
    <location>
        <begin position="237"/>
        <end position="342"/>
    </location>
</feature>
<organism evidence="3 4">
    <name type="scientific">Marilutibacter penaei</name>
    <dbReference type="NCBI Taxonomy" id="2759900"/>
    <lineage>
        <taxon>Bacteria</taxon>
        <taxon>Pseudomonadati</taxon>
        <taxon>Pseudomonadota</taxon>
        <taxon>Gammaproteobacteria</taxon>
        <taxon>Lysobacterales</taxon>
        <taxon>Lysobacteraceae</taxon>
        <taxon>Marilutibacter</taxon>
    </lineage>
</organism>
<dbReference type="InterPro" id="IPR047589">
    <property type="entry name" value="DUF11_rpt"/>
</dbReference>
<dbReference type="InterPro" id="IPR001434">
    <property type="entry name" value="OmcB-like_DUF11"/>
</dbReference>
<reference evidence="3 4" key="1">
    <citation type="submission" date="2020-07" db="EMBL/GenBank/DDBJ databases">
        <authorList>
            <person name="Xu S."/>
            <person name="Li A."/>
        </authorList>
    </citation>
    <scope>NUCLEOTIDE SEQUENCE [LARGE SCALE GENOMIC DNA]</scope>
    <source>
        <strain evidence="3 4">SG-8</strain>
    </source>
</reference>
<dbReference type="Pfam" id="PF01345">
    <property type="entry name" value="DUF11"/>
    <property type="match status" value="1"/>
</dbReference>
<dbReference type="NCBIfam" id="TIGR01451">
    <property type="entry name" value="B_ant_repeat"/>
    <property type="match status" value="1"/>
</dbReference>
<feature type="domain" description="DUF11" evidence="1">
    <location>
        <begin position="346"/>
        <end position="428"/>
    </location>
</feature>
<dbReference type="Proteomes" id="UP000552587">
    <property type="component" value="Unassembled WGS sequence"/>
</dbReference>
<gene>
    <name evidence="3" type="ORF">H4F99_08475</name>
</gene>
<dbReference type="EMBL" id="JACHTE010000005">
    <property type="protein sequence ID" value="MBB1088521.1"/>
    <property type="molecule type" value="Genomic_DNA"/>
</dbReference>
<accession>A0A7W3U3Z8</accession>
<evidence type="ECO:0000313" key="3">
    <source>
        <dbReference type="EMBL" id="MBB1088521.1"/>
    </source>
</evidence>
<dbReference type="AlphaFoldDB" id="A0A7W3U3Z8"/>
<name>A0A7W3U3Z8_9GAMM</name>
<proteinExistence type="predicted"/>
<evidence type="ECO:0000313" key="4">
    <source>
        <dbReference type="Proteomes" id="UP000552587"/>
    </source>
</evidence>
<dbReference type="Pfam" id="PF24514">
    <property type="entry name" value="SpaA_4"/>
    <property type="match status" value="1"/>
</dbReference>
<evidence type="ECO:0000259" key="1">
    <source>
        <dbReference type="Pfam" id="PF01345"/>
    </source>
</evidence>
<evidence type="ECO:0000259" key="2">
    <source>
        <dbReference type="Pfam" id="PF24514"/>
    </source>
</evidence>
<dbReference type="InterPro" id="IPR055371">
    <property type="entry name" value="SpaA_PFL_dom_4"/>
</dbReference>
<dbReference type="RefSeq" id="WP_182669301.1">
    <property type="nucleotide sequence ID" value="NZ_JACHTE010000005.1"/>
</dbReference>
<protein>
    <submittedName>
        <fullName evidence="3">DUF11 domain-containing protein</fullName>
    </submittedName>
</protein>
<comment type="caution">
    <text evidence="3">The sequence shown here is derived from an EMBL/GenBank/DDBJ whole genome shotgun (WGS) entry which is preliminary data.</text>
</comment>
<sequence>MSSSTMSGKHPAGSRVWGWGWGSRSVAVAVLLLASFALQATVTETWNTNGTSSANTSPVGVTITQTGPVQSNYVNATLNTTNYWSDPYGGTIAGGPALSIDVAASFTPATFSVTFNEPVDNPVLHIDRLGGFSGNLTNSSRWTLTGFTAQTGGVTMTRLSGNPQFEVTTTTFQRSVGLTQIGGSAECTATPTTGTGCGSIQFNGTGITSLTFSVVMLGATGLGDTIEARWSFQGSSVVVRKQSSNGTGTFDFTRGGALGGGAFSLNTATANPAVSATFPVSNHAQQITLGEAQVPASFTLTGVTCVDQRSQAVNVTLFGGALVIQAGNYGANQLITCTFNNTFNADLSITKTNTPAQGPVDQSGDTVVSASPTTYTVVVRNDGPGAAGGAVLRDPVPTGVSCSTVTCGSATGGAACPPPASVTIAALQSAAGLPLPTLPATGSLTFTLQCSVP</sequence>